<dbReference type="Proteomes" id="UP000006844">
    <property type="component" value="Chromosome"/>
</dbReference>
<evidence type="ECO:0000256" key="1">
    <source>
        <dbReference type="SAM" id="MobiDB-lite"/>
    </source>
</evidence>
<accession>E8V6S6</accession>
<keyword evidence="3" id="KW-1185">Reference proteome</keyword>
<dbReference type="KEGG" id="tsa:AciPR4_3120"/>
<name>E8V6S6_TERSS</name>
<feature type="compositionally biased region" description="Basic and acidic residues" evidence="1">
    <location>
        <begin position="154"/>
        <end position="165"/>
    </location>
</feature>
<dbReference type="eggNOG" id="ENOG50340HQ">
    <property type="taxonomic scope" value="Bacteria"/>
</dbReference>
<feature type="region of interest" description="Disordered" evidence="1">
    <location>
        <begin position="148"/>
        <end position="173"/>
    </location>
</feature>
<gene>
    <name evidence="2" type="ordered locus">AciPR4_3120</name>
</gene>
<dbReference type="EMBL" id="CP002467">
    <property type="protein sequence ID" value="ADV83878.1"/>
    <property type="molecule type" value="Genomic_DNA"/>
</dbReference>
<reference evidence="2 3" key="1">
    <citation type="journal article" date="2012" name="Stand. Genomic Sci.">
        <title>Complete genome sequence of Terriglobus saanensis type strain SP1PR4(T), an Acidobacteria from tundra soil.</title>
        <authorList>
            <person name="Rawat S.R."/>
            <person name="Mannisto M.K."/>
            <person name="Starovoytov V."/>
            <person name="Goodwin L."/>
            <person name="Nolan M."/>
            <person name="Hauser L."/>
            <person name="Land M."/>
            <person name="Davenport K.W."/>
            <person name="Woyke T."/>
            <person name="Haggblom M.M."/>
        </authorList>
    </citation>
    <scope>NUCLEOTIDE SEQUENCE</scope>
    <source>
        <strain evidence="3">ATCC BAA-1853 / DSM 23119 / SP1PR4</strain>
    </source>
</reference>
<dbReference type="STRING" id="401053.AciPR4_3120"/>
<protein>
    <submittedName>
        <fullName evidence="2">Uncharacterized protein</fullName>
    </submittedName>
</protein>
<organism evidence="2 3">
    <name type="scientific">Terriglobus saanensis (strain ATCC BAA-1853 / DSM 23119 / SP1PR4)</name>
    <dbReference type="NCBI Taxonomy" id="401053"/>
    <lineage>
        <taxon>Bacteria</taxon>
        <taxon>Pseudomonadati</taxon>
        <taxon>Acidobacteriota</taxon>
        <taxon>Terriglobia</taxon>
        <taxon>Terriglobales</taxon>
        <taxon>Acidobacteriaceae</taxon>
        <taxon>Terriglobus</taxon>
    </lineage>
</organism>
<sequence>MRREILLLALLCVSVKAQVKVERDVAPPSARFPASWYPPDSEVTSTLMPVVGRPYVGVMVTTTHSPMPNGEVGTFSQKATQMRDSAGRLYSETLIKWPGPDGKILDIREITVDDPVAHCHLTWSEPRTRAGQPTARVRCESRILHRQPASPPVKEGDMVRDEKEPGGGLSHIEPLGAKLLDGVRVLGKRVTRTATATVAEGWYSPELQEILVLKVGDPEVYRAELTEIVQKEPDATSFYPPKGYKILSDIEQQEQR</sequence>
<dbReference type="HOGENOM" id="CLU_1085571_0_0_0"/>
<evidence type="ECO:0000313" key="3">
    <source>
        <dbReference type="Proteomes" id="UP000006844"/>
    </source>
</evidence>
<evidence type="ECO:0000313" key="2">
    <source>
        <dbReference type="EMBL" id="ADV83878.1"/>
    </source>
</evidence>
<dbReference type="AlphaFoldDB" id="E8V6S6"/>
<proteinExistence type="predicted"/>